<organism evidence="9 10">
    <name type="scientific">Rubrobacter marinus</name>
    <dbReference type="NCBI Taxonomy" id="2653852"/>
    <lineage>
        <taxon>Bacteria</taxon>
        <taxon>Bacillati</taxon>
        <taxon>Actinomycetota</taxon>
        <taxon>Rubrobacteria</taxon>
        <taxon>Rubrobacterales</taxon>
        <taxon>Rubrobacteraceae</taxon>
        <taxon>Rubrobacter</taxon>
    </lineage>
</organism>
<dbReference type="Gene3D" id="3.40.50.40">
    <property type="match status" value="1"/>
</dbReference>
<dbReference type="Gene3D" id="3.40.50.1170">
    <property type="entry name" value="L-asparaginase, N-terminal domain"/>
    <property type="match status" value="1"/>
</dbReference>
<evidence type="ECO:0000256" key="1">
    <source>
        <dbReference type="ARBA" id="ARBA00010518"/>
    </source>
</evidence>
<feature type="binding site" evidence="4">
    <location>
        <begin position="267"/>
        <end position="268"/>
    </location>
    <ligand>
        <name>substrate</name>
    </ligand>
</feature>
<evidence type="ECO:0000259" key="8">
    <source>
        <dbReference type="Pfam" id="PF17763"/>
    </source>
</evidence>
<dbReference type="SFLD" id="SFLDS00057">
    <property type="entry name" value="Glutaminase/Asparaginase"/>
    <property type="match status" value="1"/>
</dbReference>
<dbReference type="PIRSF" id="PIRSF500176">
    <property type="entry name" value="L_ASNase"/>
    <property type="match status" value="1"/>
</dbReference>
<feature type="active site" evidence="5">
    <location>
        <position position="267"/>
    </location>
</feature>
<dbReference type="InterPro" id="IPR040919">
    <property type="entry name" value="Asparaginase_C"/>
</dbReference>
<feature type="binding site" evidence="4">
    <location>
        <position position="235"/>
    </location>
    <ligand>
        <name>substrate</name>
    </ligand>
</feature>
<evidence type="ECO:0000256" key="2">
    <source>
        <dbReference type="ARBA" id="ARBA00022801"/>
    </source>
</evidence>
<dbReference type="AlphaFoldDB" id="A0A6G8Q2M1"/>
<dbReference type="KEGG" id="rmar:GBA65_08200"/>
<reference evidence="9 10" key="1">
    <citation type="submission" date="2019-10" db="EMBL/GenBank/DDBJ databases">
        <title>Rubrobacter sp nov SCSIO 52915 isolated from a deep-sea sediment in the South China Sea.</title>
        <authorList>
            <person name="Chen R.W."/>
        </authorList>
    </citation>
    <scope>NUCLEOTIDE SEQUENCE [LARGE SCALE GENOMIC DNA]</scope>
    <source>
        <strain evidence="9 10">SCSIO 52915</strain>
    </source>
</reference>
<dbReference type="PROSITE" id="PS00917">
    <property type="entry name" value="ASN_GLN_ASE_2"/>
    <property type="match status" value="1"/>
</dbReference>
<accession>A0A6G8Q2M1</accession>
<proteinExistence type="inferred from homology"/>
<evidence type="ECO:0000256" key="3">
    <source>
        <dbReference type="PIRSR" id="PIRSR001220-1"/>
    </source>
</evidence>
<dbReference type="PIRSF" id="PIRSF001220">
    <property type="entry name" value="L-ASNase_gatD"/>
    <property type="match status" value="1"/>
</dbReference>
<evidence type="ECO:0000313" key="9">
    <source>
        <dbReference type="EMBL" id="QIN80722.1"/>
    </source>
</evidence>
<dbReference type="Proteomes" id="UP000502706">
    <property type="component" value="Chromosome"/>
</dbReference>
<feature type="domain" description="Asparaginase/glutaminase C-terminal" evidence="8">
    <location>
        <begin position="386"/>
        <end position="495"/>
    </location>
</feature>
<name>A0A6G8Q2M1_9ACTN</name>
<feature type="active site" description="O-isoaspartyl threonine intermediate" evidence="3">
    <location>
        <position position="192"/>
    </location>
</feature>
<dbReference type="InterPro" id="IPR006034">
    <property type="entry name" value="Asparaginase/glutaminase-like"/>
</dbReference>
<dbReference type="SUPFAM" id="SSF53774">
    <property type="entry name" value="Glutaminase/Asparaginase"/>
    <property type="match status" value="1"/>
</dbReference>
<dbReference type="PANTHER" id="PTHR11707">
    <property type="entry name" value="L-ASPARAGINASE"/>
    <property type="match status" value="1"/>
</dbReference>
<keyword evidence="10" id="KW-1185">Reference proteome</keyword>
<dbReference type="Pfam" id="PF00710">
    <property type="entry name" value="Asparaginase"/>
    <property type="match status" value="1"/>
</dbReference>
<protein>
    <recommendedName>
        <fullName evidence="11">Asparaginase</fullName>
    </recommendedName>
</protein>
<dbReference type="GO" id="GO:0004067">
    <property type="term" value="F:asparaginase activity"/>
    <property type="evidence" value="ECO:0007669"/>
    <property type="project" value="UniProtKB-UniRule"/>
</dbReference>
<feature type="domain" description="L-asparaginase N-terminal" evidence="7">
    <location>
        <begin position="184"/>
        <end position="370"/>
    </location>
</feature>
<feature type="region of interest" description="Disordered" evidence="6">
    <location>
        <begin position="1"/>
        <end position="123"/>
    </location>
</feature>
<keyword evidence="2" id="KW-0378">Hydrolase</keyword>
<feature type="compositionally biased region" description="Basic and acidic residues" evidence="6">
    <location>
        <begin position="37"/>
        <end position="48"/>
    </location>
</feature>
<dbReference type="InterPro" id="IPR027474">
    <property type="entry name" value="L-asparaginase_N"/>
</dbReference>
<dbReference type="PROSITE" id="PS51732">
    <property type="entry name" value="ASN_GLN_ASE_3"/>
    <property type="match status" value="1"/>
</dbReference>
<dbReference type="PRINTS" id="PR00139">
    <property type="entry name" value="ASNGLNASE"/>
</dbReference>
<evidence type="ECO:0000256" key="4">
    <source>
        <dbReference type="PIRSR" id="PIRSR001220-2"/>
    </source>
</evidence>
<dbReference type="GO" id="GO:0006528">
    <property type="term" value="P:asparagine metabolic process"/>
    <property type="evidence" value="ECO:0007669"/>
    <property type="project" value="InterPro"/>
</dbReference>
<dbReference type="Pfam" id="PF17763">
    <property type="entry name" value="Asparaginase_C"/>
    <property type="match status" value="1"/>
</dbReference>
<evidence type="ECO:0000313" key="10">
    <source>
        <dbReference type="Proteomes" id="UP000502706"/>
    </source>
</evidence>
<dbReference type="InterPro" id="IPR036152">
    <property type="entry name" value="Asp/glu_Ase-like_sf"/>
</dbReference>
<sequence length="500" mass="52426">MRGRPAVLPGRGRGSLVRGPGPHSRPRLRVSGARTRRGGDEGDGRDLPGSRPGPRPARRGGRTGGDTRRRGRGPHRVRGQDTHRDRVLRRLPGRPDRTIPAKERPEHLRSADAGPTTPGPRTELVGEFSSAEHYDAFVARPPRLRATVRYPRFGSPRYGVARPSRDPRRPPHPRGTGVSTRPQVLLVSLGGTIAGVPDERGRNAPAKTAADLLSSTPGAEDLAEVRVADVRQMPSRAISPPDMHALAREIREGVREGCEGVVVTHGTDTMEETAYALALMLDIGVPVALTGAMRPGHVPGSDGPANLLAALRVAATREAAALGPVVVMHDEVHAARWVTKAHTSRVAAFASPSFGPVGTVLEGRVRLHVDSVRSEFLGVPDELSGRVELVWVSAGADGALVDATAALADGLVIAGTGGGHVPPAMAESLQKAVEGGLPVVLASRCAGGPVLEETYGGVGSESHLRSIGLVPAGTLGPLKARLRLMVALAVGEDPVEAFSE</sequence>
<gene>
    <name evidence="9" type="ORF">GBA65_08200</name>
</gene>
<evidence type="ECO:0000256" key="5">
    <source>
        <dbReference type="PROSITE-ProRule" id="PRU10100"/>
    </source>
</evidence>
<dbReference type="InterPro" id="IPR027475">
    <property type="entry name" value="Asparaginase/glutaminase_AS2"/>
</dbReference>
<dbReference type="InterPro" id="IPR037152">
    <property type="entry name" value="L-asparaginase_N_sf"/>
</dbReference>
<comment type="similarity">
    <text evidence="1">Belongs to the asparaginase 1 family.</text>
</comment>
<dbReference type="FunFam" id="3.40.50.1170:FF:000001">
    <property type="entry name" value="L-asparaginase 2"/>
    <property type="match status" value="1"/>
</dbReference>
<dbReference type="SMART" id="SM00870">
    <property type="entry name" value="Asparaginase"/>
    <property type="match status" value="1"/>
</dbReference>
<evidence type="ECO:0000259" key="7">
    <source>
        <dbReference type="Pfam" id="PF00710"/>
    </source>
</evidence>
<evidence type="ECO:0008006" key="11">
    <source>
        <dbReference type="Google" id="ProtNLM"/>
    </source>
</evidence>
<dbReference type="CDD" id="cd08964">
    <property type="entry name" value="L-asparaginase_II"/>
    <property type="match status" value="1"/>
</dbReference>
<evidence type="ECO:0000256" key="6">
    <source>
        <dbReference type="SAM" id="MobiDB-lite"/>
    </source>
</evidence>
<dbReference type="InterPro" id="IPR004550">
    <property type="entry name" value="AsnASE_II"/>
</dbReference>
<feature type="compositionally biased region" description="Basic and acidic residues" evidence="6">
    <location>
        <begin position="93"/>
        <end position="110"/>
    </location>
</feature>
<feature type="region of interest" description="Disordered" evidence="6">
    <location>
        <begin position="155"/>
        <end position="179"/>
    </location>
</feature>
<dbReference type="EMBL" id="CP045121">
    <property type="protein sequence ID" value="QIN80722.1"/>
    <property type="molecule type" value="Genomic_DNA"/>
</dbReference>
<dbReference type="PANTHER" id="PTHR11707:SF28">
    <property type="entry name" value="60 KDA LYSOPHOSPHOLIPASE"/>
    <property type="match status" value="1"/>
</dbReference>
<dbReference type="InterPro" id="IPR027473">
    <property type="entry name" value="L-asparaginase_C"/>
</dbReference>